<feature type="region of interest" description="Disordered" evidence="1">
    <location>
        <begin position="40"/>
        <end position="64"/>
    </location>
</feature>
<organism evidence="4 5">
    <name type="scientific">Anaerococcus murdochii</name>
    <dbReference type="NCBI Taxonomy" id="411577"/>
    <lineage>
        <taxon>Bacteria</taxon>
        <taxon>Bacillati</taxon>
        <taxon>Bacillota</taxon>
        <taxon>Tissierellia</taxon>
        <taxon>Tissierellales</taxon>
        <taxon>Peptoniphilaceae</taxon>
        <taxon>Anaerococcus</taxon>
    </lineage>
</organism>
<feature type="transmembrane region" description="Helical" evidence="2">
    <location>
        <begin position="403"/>
        <end position="421"/>
    </location>
</feature>
<evidence type="ECO:0000313" key="5">
    <source>
        <dbReference type="Proteomes" id="UP000734271"/>
    </source>
</evidence>
<dbReference type="EMBL" id="JAIPME010000002">
    <property type="protein sequence ID" value="MBZ2386610.1"/>
    <property type="molecule type" value="Genomic_DNA"/>
</dbReference>
<name>A0ABS7SYJ8_9FIRM</name>
<feature type="compositionally biased region" description="Low complexity" evidence="1">
    <location>
        <begin position="343"/>
        <end position="364"/>
    </location>
</feature>
<gene>
    <name evidence="4" type="ORF">K8P03_04770</name>
</gene>
<feature type="compositionally biased region" description="Polar residues" evidence="1">
    <location>
        <begin position="370"/>
        <end position="380"/>
    </location>
</feature>
<comment type="caution">
    <text evidence="4">The sequence shown here is derived from an EMBL/GenBank/DDBJ whole genome shotgun (WGS) entry which is preliminary data.</text>
</comment>
<keyword evidence="2" id="KW-0812">Transmembrane</keyword>
<feature type="chain" id="PRO_5045718902" description="Surface protein" evidence="3">
    <location>
        <begin position="27"/>
        <end position="428"/>
    </location>
</feature>
<reference evidence="4 5" key="1">
    <citation type="submission" date="2021-08" db="EMBL/GenBank/DDBJ databases">
        <title>FDA dAtabase for Regulatory Grade micrObial Sequences (FDA-ARGOS): Supporting development and validation of Infectious Disease Dx tests.</title>
        <authorList>
            <person name="Sproer C."/>
            <person name="Gronow S."/>
            <person name="Severitt S."/>
            <person name="Schroder I."/>
            <person name="Tallon L."/>
            <person name="Sadzewicz L."/>
            <person name="Zhao X."/>
            <person name="Boylan J."/>
            <person name="Ott S."/>
            <person name="Bowen H."/>
            <person name="Vavikolanu K."/>
            <person name="Hazen T."/>
            <person name="Aluvathingal J."/>
            <person name="Nadendla S."/>
            <person name="Lowell S."/>
            <person name="Myers T."/>
            <person name="Yan Y."/>
            <person name="Sichtig H."/>
        </authorList>
    </citation>
    <scope>NUCLEOTIDE SEQUENCE [LARGE SCALE GENOMIC DNA]</scope>
    <source>
        <strain evidence="4 5">FDAARGOS_1460</strain>
    </source>
</reference>
<keyword evidence="3" id="KW-0732">Signal</keyword>
<evidence type="ECO:0000256" key="1">
    <source>
        <dbReference type="SAM" id="MobiDB-lite"/>
    </source>
</evidence>
<dbReference type="RefSeq" id="WP_223418837.1">
    <property type="nucleotide sequence ID" value="NZ_JAIPME010000002.1"/>
</dbReference>
<feature type="compositionally biased region" description="Basic and acidic residues" evidence="1">
    <location>
        <begin position="42"/>
        <end position="61"/>
    </location>
</feature>
<keyword evidence="2" id="KW-0472">Membrane</keyword>
<feature type="region of interest" description="Disordered" evidence="1">
    <location>
        <begin position="343"/>
        <end position="385"/>
    </location>
</feature>
<evidence type="ECO:0000256" key="2">
    <source>
        <dbReference type="SAM" id="Phobius"/>
    </source>
</evidence>
<proteinExistence type="predicted"/>
<keyword evidence="5" id="KW-1185">Reference proteome</keyword>
<feature type="signal peptide" evidence="3">
    <location>
        <begin position="1"/>
        <end position="26"/>
    </location>
</feature>
<evidence type="ECO:0008006" key="6">
    <source>
        <dbReference type="Google" id="ProtNLM"/>
    </source>
</evidence>
<keyword evidence="2" id="KW-1133">Transmembrane helix</keyword>
<dbReference type="Proteomes" id="UP000734271">
    <property type="component" value="Unassembled WGS sequence"/>
</dbReference>
<protein>
    <recommendedName>
        <fullName evidence="6">Surface protein</fullName>
    </recommendedName>
</protein>
<sequence length="428" mass="47467">MNKFKKTLATALACALIFGTGSKAFADEANKTPSLFEILTSSEKKAQSPEKNEEKTTKESYESDPAYQEEFKARFDLYNKILIAKELKEVDDTKFIDILNKKAATREDLEKATEELSQLIDASGEKVALDLDVEGVKKDVQAYILQGKLFFLDRLDKKDIKNLYLFYESTVNSYGLKRASEAEKNAITPCLEEIYNYILETDKKVKAGIEITELDKARTQDLIEKLDKTLEENAKKDFSHQSTNLVKTSFLTSGNKVDGTLNENSAFYKSKRPGIKEAYSKLPSSQRTFLDNINTNNDDYIEDAEIKANGQYTLPLSEDNFIKPFYGKPEGNNVEVNTTEVAGTSTQTTSQPAQTPTTPQNPNGGVPETVTISQGQNEQGVKSEDAPTLMTKAASQVKTGIKGVGYLGIVLVGAIIAFVVLSKKKEEK</sequence>
<evidence type="ECO:0000256" key="3">
    <source>
        <dbReference type="SAM" id="SignalP"/>
    </source>
</evidence>
<evidence type="ECO:0000313" key="4">
    <source>
        <dbReference type="EMBL" id="MBZ2386610.1"/>
    </source>
</evidence>
<accession>A0ABS7SYJ8</accession>